<dbReference type="Gene3D" id="3.90.550.10">
    <property type="entry name" value="Spore Coat Polysaccharide Biosynthesis Protein SpsA, Chain A"/>
    <property type="match status" value="1"/>
</dbReference>
<dbReference type="RefSeq" id="WP_165114552.1">
    <property type="nucleotide sequence ID" value="NZ_JAAKZG010000002.1"/>
</dbReference>
<evidence type="ECO:0000313" key="10">
    <source>
        <dbReference type="Proteomes" id="UP000481252"/>
    </source>
</evidence>
<dbReference type="PANTHER" id="PTHR43867:SF2">
    <property type="entry name" value="CELLULOSE SYNTHASE CATALYTIC SUBUNIT A [UDP-FORMING]"/>
    <property type="match status" value="1"/>
</dbReference>
<dbReference type="Proteomes" id="UP000481252">
    <property type="component" value="Unassembled WGS sequence"/>
</dbReference>
<evidence type="ECO:0000256" key="6">
    <source>
        <dbReference type="ARBA" id="ARBA00023136"/>
    </source>
</evidence>
<comment type="caution">
    <text evidence="9">The sequence shown here is derived from an EMBL/GenBank/DDBJ whole genome shotgun (WGS) entry which is preliminary data.</text>
</comment>
<evidence type="ECO:0000256" key="5">
    <source>
        <dbReference type="ARBA" id="ARBA00022989"/>
    </source>
</evidence>
<dbReference type="PANTHER" id="PTHR43867">
    <property type="entry name" value="CELLULOSE SYNTHASE CATALYTIC SUBUNIT A [UDP-FORMING]"/>
    <property type="match status" value="1"/>
</dbReference>
<dbReference type="Pfam" id="PF13632">
    <property type="entry name" value="Glyco_trans_2_3"/>
    <property type="match status" value="1"/>
</dbReference>
<proteinExistence type="predicted"/>
<keyword evidence="2" id="KW-0328">Glycosyltransferase</keyword>
<evidence type="ECO:0000256" key="4">
    <source>
        <dbReference type="ARBA" id="ARBA00022692"/>
    </source>
</evidence>
<keyword evidence="3 9" id="KW-0808">Transferase</keyword>
<feature type="domain" description="Glycosyltransferase 2-like" evidence="8">
    <location>
        <begin position="363"/>
        <end position="505"/>
    </location>
</feature>
<dbReference type="InterPro" id="IPR050321">
    <property type="entry name" value="Glycosyltr_2/OpgH_subfam"/>
</dbReference>
<reference evidence="9 10" key="1">
    <citation type="submission" date="2020-02" db="EMBL/GenBank/DDBJ databases">
        <title>Genome sequence of the type strain CGMCC 1.15528 of Mesorhizobium zhangyense.</title>
        <authorList>
            <person name="Gao J."/>
            <person name="Sun J."/>
        </authorList>
    </citation>
    <scope>NUCLEOTIDE SEQUENCE [LARGE SCALE GENOMIC DNA]</scope>
    <source>
        <strain evidence="9 10">CGMCC 1.15528</strain>
    </source>
</reference>
<evidence type="ECO:0000256" key="7">
    <source>
        <dbReference type="SAM" id="Phobius"/>
    </source>
</evidence>
<evidence type="ECO:0000256" key="3">
    <source>
        <dbReference type="ARBA" id="ARBA00022679"/>
    </source>
</evidence>
<dbReference type="AlphaFoldDB" id="A0A7C9VAI7"/>
<dbReference type="GO" id="GO:0016020">
    <property type="term" value="C:membrane"/>
    <property type="evidence" value="ECO:0007669"/>
    <property type="project" value="UniProtKB-SubCell"/>
</dbReference>
<keyword evidence="10" id="KW-1185">Reference proteome</keyword>
<evidence type="ECO:0000256" key="2">
    <source>
        <dbReference type="ARBA" id="ARBA00022676"/>
    </source>
</evidence>
<accession>A0A7C9VAI7</accession>
<gene>
    <name evidence="9" type="ORF">G6N74_03765</name>
</gene>
<keyword evidence="6 7" id="KW-0472">Membrane</keyword>
<organism evidence="9 10">
    <name type="scientific">Mesorhizobium zhangyense</name>
    <dbReference type="NCBI Taxonomy" id="1776730"/>
    <lineage>
        <taxon>Bacteria</taxon>
        <taxon>Pseudomonadati</taxon>
        <taxon>Pseudomonadota</taxon>
        <taxon>Alphaproteobacteria</taxon>
        <taxon>Hyphomicrobiales</taxon>
        <taxon>Phyllobacteriaceae</taxon>
        <taxon>Mesorhizobium</taxon>
    </lineage>
</organism>
<keyword evidence="4 7" id="KW-0812">Transmembrane</keyword>
<dbReference type="SUPFAM" id="SSF53448">
    <property type="entry name" value="Nucleotide-diphospho-sugar transferases"/>
    <property type="match status" value="1"/>
</dbReference>
<dbReference type="EMBL" id="JAAKZG010000002">
    <property type="protein sequence ID" value="NGN40171.1"/>
    <property type="molecule type" value="Genomic_DNA"/>
</dbReference>
<protein>
    <submittedName>
        <fullName evidence="9">Glycosyltransferase</fullName>
    </submittedName>
</protein>
<evidence type="ECO:0000256" key="1">
    <source>
        <dbReference type="ARBA" id="ARBA00004141"/>
    </source>
</evidence>
<sequence>MAALESERPSGFPFHEAEQPDDEFHIGAANGSISLFAALVLPEVAEWRPVLDRLGISFDDSVVIASRAGVNGTTFQAEILVSGLVTEVAFYRAIADELGMKFEARINPHSLMLGEEQALTMLRQAPAKGAARIEDGFGRIVLLIAPDLAGWKQLQRIRGGELSRRARIVAPAVLRQAVLRRSRKILTERALTGLSDQRPDCSARSVLSAWQAFFLGAFAVAVPTALLLRSTAFFVLLHVLFSVFFLACVALRIAAAFWFEKRPPQKPSVALSPKMPVYSVLVALHGEAEVVPQLLVALSKLQWPRSKLEIKLVCEEDDKATIQAIRAHPLRSYVEVVSVPASLPRTKPKALAYALPLTSGEFVVLYDAEDRPHPMQLMEAWQRFAAADAELACLQAPLEISNRRASLISNMFGFEYAGLFRRLLPWLAAHRLVLPLGGTSNHFRRSALEEVGGWDPYNVTEDADLGLRLARFGYRADTLSCPTREDGPEDFDTWLAQRKRWFKGWIQTFKILPKALI</sequence>
<keyword evidence="5 7" id="KW-1133">Transmembrane helix</keyword>
<evidence type="ECO:0000313" key="9">
    <source>
        <dbReference type="EMBL" id="NGN40171.1"/>
    </source>
</evidence>
<dbReference type="InterPro" id="IPR029044">
    <property type="entry name" value="Nucleotide-diphossugar_trans"/>
</dbReference>
<comment type="subcellular location">
    <subcellularLocation>
        <location evidence="1">Membrane</location>
        <topology evidence="1">Multi-pass membrane protein</topology>
    </subcellularLocation>
</comment>
<dbReference type="InterPro" id="IPR001173">
    <property type="entry name" value="Glyco_trans_2-like"/>
</dbReference>
<feature type="transmembrane region" description="Helical" evidence="7">
    <location>
        <begin position="235"/>
        <end position="259"/>
    </location>
</feature>
<dbReference type="GO" id="GO:0016757">
    <property type="term" value="F:glycosyltransferase activity"/>
    <property type="evidence" value="ECO:0007669"/>
    <property type="project" value="UniProtKB-KW"/>
</dbReference>
<feature type="transmembrane region" description="Helical" evidence="7">
    <location>
        <begin position="207"/>
        <end position="228"/>
    </location>
</feature>
<evidence type="ECO:0000259" key="8">
    <source>
        <dbReference type="Pfam" id="PF13632"/>
    </source>
</evidence>
<name>A0A7C9VAI7_9HYPH</name>